<dbReference type="EMBL" id="JAWCUD010000001">
    <property type="protein sequence ID" value="MDU0200629.1"/>
    <property type="molecule type" value="Genomic_DNA"/>
</dbReference>
<feature type="region of interest" description="Disordered" evidence="1">
    <location>
        <begin position="994"/>
        <end position="1064"/>
    </location>
</feature>
<reference evidence="2 3" key="1">
    <citation type="submission" date="2023-10" db="EMBL/GenBank/DDBJ databases">
        <title>Paenibacillus strain PFR10 Genome sequencing and assembly.</title>
        <authorList>
            <person name="Kim I."/>
        </authorList>
    </citation>
    <scope>NUCLEOTIDE SEQUENCE [LARGE SCALE GENOMIC DNA]</scope>
    <source>
        <strain evidence="2 3">PFR10</strain>
    </source>
</reference>
<evidence type="ECO:0000313" key="3">
    <source>
        <dbReference type="Proteomes" id="UP001260980"/>
    </source>
</evidence>
<evidence type="ECO:0000256" key="1">
    <source>
        <dbReference type="SAM" id="MobiDB-lite"/>
    </source>
</evidence>
<protein>
    <submittedName>
        <fullName evidence="2">Uncharacterized protein</fullName>
    </submittedName>
</protein>
<feature type="compositionally biased region" description="Low complexity" evidence="1">
    <location>
        <begin position="1007"/>
        <end position="1064"/>
    </location>
</feature>
<keyword evidence="3" id="KW-1185">Reference proteome</keyword>
<comment type="caution">
    <text evidence="2">The sequence shown here is derived from an EMBL/GenBank/DDBJ whole genome shotgun (WGS) entry which is preliminary data.</text>
</comment>
<evidence type="ECO:0000313" key="2">
    <source>
        <dbReference type="EMBL" id="MDU0200629.1"/>
    </source>
</evidence>
<feature type="compositionally biased region" description="Low complexity" evidence="1">
    <location>
        <begin position="1"/>
        <end position="20"/>
    </location>
</feature>
<dbReference type="Proteomes" id="UP001260980">
    <property type="component" value="Unassembled WGS sequence"/>
</dbReference>
<feature type="region of interest" description="Disordered" evidence="1">
    <location>
        <begin position="1"/>
        <end position="34"/>
    </location>
</feature>
<gene>
    <name evidence="2" type="ORF">RQP52_05970</name>
</gene>
<feature type="region of interest" description="Disordered" evidence="1">
    <location>
        <begin position="362"/>
        <end position="404"/>
    </location>
</feature>
<name>A0ABU3R8M6_9BACL</name>
<feature type="compositionally biased region" description="Polar residues" evidence="1">
    <location>
        <begin position="362"/>
        <end position="377"/>
    </location>
</feature>
<proteinExistence type="predicted"/>
<accession>A0ABU3R8M6</accession>
<organism evidence="2 3">
    <name type="scientific">Paenibacillus violae</name>
    <dbReference type="NCBI Taxonomy" id="3077234"/>
    <lineage>
        <taxon>Bacteria</taxon>
        <taxon>Bacillati</taxon>
        <taxon>Bacillota</taxon>
        <taxon>Bacilli</taxon>
        <taxon>Bacillales</taxon>
        <taxon>Paenibacillaceae</taxon>
        <taxon>Paenibacillus</taxon>
    </lineage>
</organism>
<feature type="compositionally biased region" description="Low complexity" evidence="1">
    <location>
        <begin position="378"/>
        <end position="394"/>
    </location>
</feature>
<dbReference type="RefSeq" id="WP_315950057.1">
    <property type="nucleotide sequence ID" value="NZ_JAWCUD010000001.1"/>
</dbReference>
<sequence>MSEHTSASRTTSSQTTAQAQPIRSETEVPSTLDTRQMTPASIMQMQRTLGNRAVQGMVQRMGNTHSLIQRAGGASASPVPAVSQEQQQRNADLVTARDAKVTTLVDSAYTEISEKLKRAIDTYLTSDSQADPIRKNVKEKVKAEIRASMGSTGTAEQREDAYKFAQAKADGIMITKLKEYAIEVADSEFADTKKTAMKEEANKPYLITPNLNNATFEKQKTKAAADAKKKLDTYSKTLFTNSVTSSKRAIALKFASPTAAGGTSGFDSISVGRAGTDELTKRIGLESRLVDLDVVRQETVDGTTRDIKDMEEIYQTVLFAPMKSAVLSKLGVGRRAFRRSAELNAYREDLKKAARTKVNAQINNEIDNPSSTSTQTNAAPTGTAPTSGAPTGATQSSTSTLGPMQKEYLKTATKAVAYKESKVLVDDVMRDEANLILERVIPKALTIEDMTKVAKSSAYEVARLPEAKADKIRAASVKAAEEHAAKLLKLNKDKAVLEARKLTKGTKAEGTTAATLPDAAKTTQIKEAVQNDEKTKKLAKTIVKSVEASDLSSGLTKVGHLIDISTPNPGDSSSLELELKIPVASAAGGGNAYFLFGFAGEAEREADELSVNTQLTFGAGFTTFGFDANARFGLFLEGKGKDTDTVMNLLSYGLYRQMPESAQAYFWGKGGKSGESSLIEAEKWAMMIEEMHMGDEEAEVNVGFLTKLAMEANVGVASFSAELAFKRLSKYNKEIIETKGKDAAGNVMSAAERLTAEKAGKGIGKGEVNTTVEAGTEIEIEFGKDKVAFGLEGSATFLNGDETKLKELNLQLSASIPSQFGEEGGDFTKYASKIVTAAIGGGKNITALFRKGLASKAEKGKQVTGSLVDAGTDGLFTGNYFDDIGASFASRIKGDETVNDTMRSWLPGQDSEASDIESVDKIGLSNALKLEIGFQREYDGRSVPTSPWAITLSASQVKSLEVDAEIVKVAVEKSKRLGQLEFRNDKTMKYEFIGFGGGGQDRPAPTPAASTATAGTTGAAGASSTASTGNTASTSSTSSTSTAPVQTPAPSTATTPSQVPVVTP</sequence>
<feature type="compositionally biased region" description="Polar residues" evidence="1">
    <location>
        <begin position="21"/>
        <end position="34"/>
    </location>
</feature>